<feature type="domain" description="AMP-dependent synthetase/ligase" evidence="3">
    <location>
        <begin position="10"/>
        <end position="379"/>
    </location>
</feature>
<dbReference type="PANTHER" id="PTHR43201">
    <property type="entry name" value="ACYL-COA SYNTHETASE"/>
    <property type="match status" value="1"/>
</dbReference>
<organism evidence="5 6">
    <name type="scientific">Pontibacillus salicampi</name>
    <dbReference type="NCBI Taxonomy" id="1449801"/>
    <lineage>
        <taxon>Bacteria</taxon>
        <taxon>Bacillati</taxon>
        <taxon>Bacillota</taxon>
        <taxon>Bacilli</taxon>
        <taxon>Bacillales</taxon>
        <taxon>Bacillaceae</taxon>
        <taxon>Pontibacillus</taxon>
    </lineage>
</organism>
<evidence type="ECO:0000256" key="2">
    <source>
        <dbReference type="ARBA" id="ARBA00022598"/>
    </source>
</evidence>
<keyword evidence="6" id="KW-1185">Reference proteome</keyword>
<sequence>MNKTVVESLQEAANLVPNTVFLYEGNQNFTFQDMDQLSDTLASSLYSLGLKQGDHIAINALNQSEWLLAFFAAAKLGITVVTLNVRYRDNEIEYMVNNADVKAIISVDALGDFNYVSFYQRLEDRLPSVEHYIFIGDNSRFTGSYSFQQLMERKKELMIATPTITPEEVLLMIYTSGTTGKPKGTMITHKSILASAKAQVDHFQVTDNDLAIGALPFNHVGGITCTVMVALVSRSKVALVPSFHPKQVLNTIEQYQATILGGVPTMYYMLIGQEEVSSYDVSSLRLCIVGGSNVEPGLADDMVRVFPTAHLVNLYGLSETSGACILSNFEDSVERIGESIGVIIGDFEARVEKDNHFDDSPGEVGELMIRGDCVAKGYYNMEDATQDTFTEDGWLCTGDMVSIEEGGYVYFKGRKKEMYVTGGFNVFPVEIENVLTKHPKVALAAGIGVPDKWMGEIGRYYIVPASKAKPTAEELTDYCLQHVSDYKVPKEFIFVEEVPMTPAGKIQKAKLKEAVVKGEWSSNGEKRV</sequence>
<dbReference type="PROSITE" id="PS00455">
    <property type="entry name" value="AMP_BINDING"/>
    <property type="match status" value="1"/>
</dbReference>
<dbReference type="PANTHER" id="PTHR43201:SF5">
    <property type="entry name" value="MEDIUM-CHAIN ACYL-COA LIGASE ACSF2, MITOCHONDRIAL"/>
    <property type="match status" value="1"/>
</dbReference>
<dbReference type="InterPro" id="IPR025110">
    <property type="entry name" value="AMP-bd_C"/>
</dbReference>
<gene>
    <name evidence="5" type="ORF">ACFFGV_13920</name>
</gene>
<dbReference type="Pfam" id="PF13193">
    <property type="entry name" value="AMP-binding_C"/>
    <property type="match status" value="1"/>
</dbReference>
<comment type="similarity">
    <text evidence="1">Belongs to the ATP-dependent AMP-binding enzyme family.</text>
</comment>
<dbReference type="EMBL" id="JBHLTP010000011">
    <property type="protein sequence ID" value="MFC0524670.1"/>
    <property type="molecule type" value="Genomic_DNA"/>
</dbReference>
<dbReference type="Gene3D" id="3.40.50.12780">
    <property type="entry name" value="N-terminal domain of ligase-like"/>
    <property type="match status" value="1"/>
</dbReference>
<dbReference type="Gene3D" id="3.30.300.30">
    <property type="match status" value="1"/>
</dbReference>
<dbReference type="RefSeq" id="WP_377348873.1">
    <property type="nucleotide sequence ID" value="NZ_JBHLTP010000011.1"/>
</dbReference>
<evidence type="ECO:0000259" key="3">
    <source>
        <dbReference type="Pfam" id="PF00501"/>
    </source>
</evidence>
<keyword evidence="2" id="KW-0436">Ligase</keyword>
<dbReference type="Proteomes" id="UP001589836">
    <property type="component" value="Unassembled WGS sequence"/>
</dbReference>
<comment type="caution">
    <text evidence="5">The sequence shown here is derived from an EMBL/GenBank/DDBJ whole genome shotgun (WGS) entry which is preliminary data.</text>
</comment>
<dbReference type="SUPFAM" id="SSF56801">
    <property type="entry name" value="Acetyl-CoA synthetase-like"/>
    <property type="match status" value="1"/>
</dbReference>
<evidence type="ECO:0000313" key="5">
    <source>
        <dbReference type="EMBL" id="MFC0524670.1"/>
    </source>
</evidence>
<evidence type="ECO:0000313" key="6">
    <source>
        <dbReference type="Proteomes" id="UP001589836"/>
    </source>
</evidence>
<proteinExistence type="inferred from homology"/>
<dbReference type="Pfam" id="PF00501">
    <property type="entry name" value="AMP-binding"/>
    <property type="match status" value="1"/>
</dbReference>
<evidence type="ECO:0000256" key="1">
    <source>
        <dbReference type="ARBA" id="ARBA00006432"/>
    </source>
</evidence>
<protein>
    <submittedName>
        <fullName evidence="5">Class I adenylate-forming enzyme family protein</fullName>
    </submittedName>
</protein>
<accession>A0ABV6LQJ2</accession>
<name>A0ABV6LQJ2_9BACI</name>
<reference evidence="5 6" key="1">
    <citation type="submission" date="2024-09" db="EMBL/GenBank/DDBJ databases">
        <authorList>
            <person name="Sun Q."/>
            <person name="Mori K."/>
        </authorList>
    </citation>
    <scope>NUCLEOTIDE SEQUENCE [LARGE SCALE GENOMIC DNA]</scope>
    <source>
        <strain evidence="5 6">NCAIM B.02529</strain>
    </source>
</reference>
<dbReference type="InterPro" id="IPR020845">
    <property type="entry name" value="AMP-binding_CS"/>
</dbReference>
<dbReference type="InterPro" id="IPR000873">
    <property type="entry name" value="AMP-dep_synth/lig_dom"/>
</dbReference>
<evidence type="ECO:0000259" key="4">
    <source>
        <dbReference type="Pfam" id="PF13193"/>
    </source>
</evidence>
<dbReference type="InterPro" id="IPR045851">
    <property type="entry name" value="AMP-bd_C_sf"/>
</dbReference>
<feature type="domain" description="AMP-binding enzyme C-terminal" evidence="4">
    <location>
        <begin position="430"/>
        <end position="505"/>
    </location>
</feature>
<dbReference type="InterPro" id="IPR042099">
    <property type="entry name" value="ANL_N_sf"/>
</dbReference>